<sequence>MDYIFIVLGFVATLVATLGKTKDPAKSGLRALTPIGWFALLISASMVGITLYKTHQTASKAEADAVSARVAESIAGQALSASLRKSLGGINVLYRQCSTGSDFMRIESLKDDIFFKCLSGLNLNKPARDPAYVESTNPFLSIALTMNKASLAGREKFWKDLQSYEKYLNKDLMLKATEFYNLRIFNSFDNSQLVATFPNVPLYFLSKDDGTDVAITEMVNRAMELDTAFSNTLHDDKSK</sequence>
<keyword evidence="3" id="KW-1185">Reference proteome</keyword>
<organism evidence="2 3">
    <name type="scientific">Duganella rivi</name>
    <dbReference type="NCBI Taxonomy" id="2666083"/>
    <lineage>
        <taxon>Bacteria</taxon>
        <taxon>Pseudomonadati</taxon>
        <taxon>Pseudomonadota</taxon>
        <taxon>Betaproteobacteria</taxon>
        <taxon>Burkholderiales</taxon>
        <taxon>Oxalobacteraceae</taxon>
        <taxon>Telluria group</taxon>
        <taxon>Duganella</taxon>
    </lineage>
</organism>
<proteinExistence type="predicted"/>
<protein>
    <submittedName>
        <fullName evidence="2">Uncharacterized protein</fullName>
    </submittedName>
</protein>
<dbReference type="AlphaFoldDB" id="A0A7X4GPY7"/>
<keyword evidence="1" id="KW-0812">Transmembrane</keyword>
<name>A0A7X4GPY7_9BURK</name>
<reference evidence="2 3" key="1">
    <citation type="submission" date="2019-12" db="EMBL/GenBank/DDBJ databases">
        <title>Novel species isolated from a subtropical stream in China.</title>
        <authorList>
            <person name="Lu H."/>
        </authorList>
    </citation>
    <scope>NUCLEOTIDE SEQUENCE [LARGE SCALE GENOMIC DNA]</scope>
    <source>
        <strain evidence="2 3">FT55W</strain>
    </source>
</reference>
<accession>A0A7X4GPY7</accession>
<keyword evidence="1" id="KW-0472">Membrane</keyword>
<keyword evidence="1" id="KW-1133">Transmembrane helix</keyword>
<dbReference type="RefSeq" id="WP_161014025.1">
    <property type="nucleotide sequence ID" value="NZ_WWCK01000003.1"/>
</dbReference>
<gene>
    <name evidence="2" type="ORF">GTP45_11725</name>
</gene>
<evidence type="ECO:0000313" key="3">
    <source>
        <dbReference type="Proteomes" id="UP000450012"/>
    </source>
</evidence>
<feature type="transmembrane region" description="Helical" evidence="1">
    <location>
        <begin position="35"/>
        <end position="52"/>
    </location>
</feature>
<evidence type="ECO:0000256" key="1">
    <source>
        <dbReference type="SAM" id="Phobius"/>
    </source>
</evidence>
<dbReference type="Proteomes" id="UP000450012">
    <property type="component" value="Unassembled WGS sequence"/>
</dbReference>
<evidence type="ECO:0000313" key="2">
    <source>
        <dbReference type="EMBL" id="MYM67497.1"/>
    </source>
</evidence>
<comment type="caution">
    <text evidence="2">The sequence shown here is derived from an EMBL/GenBank/DDBJ whole genome shotgun (WGS) entry which is preliminary data.</text>
</comment>
<dbReference type="EMBL" id="WWCK01000003">
    <property type="protein sequence ID" value="MYM67497.1"/>
    <property type="molecule type" value="Genomic_DNA"/>
</dbReference>